<dbReference type="Gene3D" id="3.40.50.150">
    <property type="entry name" value="Vaccinia Virus protein VP39"/>
    <property type="match status" value="1"/>
</dbReference>
<dbReference type="GO" id="GO:0008168">
    <property type="term" value="F:methyltransferase activity"/>
    <property type="evidence" value="ECO:0007669"/>
    <property type="project" value="UniProtKB-KW"/>
</dbReference>
<comment type="similarity">
    <text evidence="1">Belongs to the CFA/CMAS family.</text>
</comment>
<dbReference type="InterPro" id="IPR003333">
    <property type="entry name" value="CMAS"/>
</dbReference>
<comment type="caution">
    <text evidence="6">The sequence shown here is derived from an EMBL/GenBank/DDBJ whole genome shotgun (WGS) entry which is preliminary data.</text>
</comment>
<dbReference type="EMBL" id="JAYGJQ010000002">
    <property type="protein sequence ID" value="MEA9357124.1"/>
    <property type="molecule type" value="Genomic_DNA"/>
</dbReference>
<evidence type="ECO:0000313" key="7">
    <source>
        <dbReference type="Proteomes" id="UP001302274"/>
    </source>
</evidence>
<evidence type="ECO:0000256" key="5">
    <source>
        <dbReference type="ARBA" id="ARBA00023098"/>
    </source>
</evidence>
<organism evidence="6 7">
    <name type="scientific">Bacteriovorax antarcticus</name>
    <dbReference type="NCBI Taxonomy" id="3088717"/>
    <lineage>
        <taxon>Bacteria</taxon>
        <taxon>Pseudomonadati</taxon>
        <taxon>Bdellovibrionota</taxon>
        <taxon>Bacteriovoracia</taxon>
        <taxon>Bacteriovoracales</taxon>
        <taxon>Bacteriovoracaceae</taxon>
        <taxon>Bacteriovorax</taxon>
    </lineage>
</organism>
<keyword evidence="7" id="KW-1185">Reference proteome</keyword>
<keyword evidence="4" id="KW-0949">S-adenosyl-L-methionine</keyword>
<dbReference type="PANTHER" id="PTHR43667">
    <property type="entry name" value="CYCLOPROPANE-FATTY-ACYL-PHOSPHOLIPID SYNTHASE"/>
    <property type="match status" value="1"/>
</dbReference>
<evidence type="ECO:0000313" key="6">
    <source>
        <dbReference type="EMBL" id="MEA9357124.1"/>
    </source>
</evidence>
<name>A0ABU5VVP3_9BACT</name>
<evidence type="ECO:0000256" key="2">
    <source>
        <dbReference type="ARBA" id="ARBA00022603"/>
    </source>
</evidence>
<dbReference type="RefSeq" id="WP_323577018.1">
    <property type="nucleotide sequence ID" value="NZ_JAYGJQ010000002.1"/>
</dbReference>
<gene>
    <name evidence="6" type="ORF">SHI21_12945</name>
</gene>
<dbReference type="PANTHER" id="PTHR43667:SF2">
    <property type="entry name" value="FATTY ACID C-METHYL TRANSFERASE"/>
    <property type="match status" value="1"/>
</dbReference>
<evidence type="ECO:0000256" key="1">
    <source>
        <dbReference type="ARBA" id="ARBA00010815"/>
    </source>
</evidence>
<dbReference type="GO" id="GO:0032259">
    <property type="term" value="P:methylation"/>
    <property type="evidence" value="ECO:0007669"/>
    <property type="project" value="UniProtKB-KW"/>
</dbReference>
<sequence>MMGKHSFKTKLFLKIMDQIQVGHFALVMPDGEKRDYHGKIPGRRGELIIHDYAAISKIVASGDIGLAEAYRDGMIDSPDMTALLLLCIENQSALEAVFRGNFFGMIYYRLRHLFRGNSRKGSKKNIEAHYDLGNSFYKLWLDPTMTYSAAIFKHADESLEEAQRNKYQRIIDTLKPKSTDHILEVGCGWGAFATMAAFQTGCKVTCLTLSQEQYQYATDLVRKMGLDTQVTIKICDYRDEIGTYDHIVSIEMIEAVGEEYWEQYFDMIEAKLRPGGKAMLQSIYIVDDLFDNYRKSTDFIQQYIFPGGMVLAPQVFEKYSVKNNLEIKDFYKFGLDYAQTLNLWRKEFKEKYEQVKQIGFDDAFLKIWDFYYIYCEAGFLSRRIDVAQIVLEKR</sequence>
<protein>
    <submittedName>
        <fullName evidence="6">Cyclopropane-fatty-acyl-phospholipid synthase family protein</fullName>
        <ecNumber evidence="6">2.1.1.-</ecNumber>
    </submittedName>
</protein>
<keyword evidence="2 6" id="KW-0489">Methyltransferase</keyword>
<dbReference type="InterPro" id="IPR029063">
    <property type="entry name" value="SAM-dependent_MTases_sf"/>
</dbReference>
<keyword evidence="5" id="KW-0443">Lipid metabolism</keyword>
<accession>A0ABU5VVP3</accession>
<dbReference type="PIRSF" id="PIRSF003085">
    <property type="entry name" value="CMAS"/>
    <property type="match status" value="1"/>
</dbReference>
<evidence type="ECO:0000256" key="3">
    <source>
        <dbReference type="ARBA" id="ARBA00022679"/>
    </source>
</evidence>
<keyword evidence="3 6" id="KW-0808">Transferase</keyword>
<proteinExistence type="inferred from homology"/>
<dbReference type="InterPro" id="IPR050723">
    <property type="entry name" value="CFA/CMAS"/>
</dbReference>
<dbReference type="Proteomes" id="UP001302274">
    <property type="component" value="Unassembled WGS sequence"/>
</dbReference>
<dbReference type="EC" id="2.1.1.-" evidence="6"/>
<reference evidence="6 7" key="1">
    <citation type="submission" date="2023-11" db="EMBL/GenBank/DDBJ databases">
        <title>A Novel Polar Bacteriovorax (B. antarcticus) Isolated from the Biocrust in Antarctica.</title>
        <authorList>
            <person name="Mun W."/>
            <person name="Choi S.Y."/>
            <person name="Mitchell R.J."/>
        </authorList>
    </citation>
    <scope>NUCLEOTIDE SEQUENCE [LARGE SCALE GENOMIC DNA]</scope>
    <source>
        <strain evidence="6 7">PP10</strain>
    </source>
</reference>
<evidence type="ECO:0000256" key="4">
    <source>
        <dbReference type="ARBA" id="ARBA00022691"/>
    </source>
</evidence>
<dbReference type="CDD" id="cd02440">
    <property type="entry name" value="AdoMet_MTases"/>
    <property type="match status" value="1"/>
</dbReference>
<dbReference type="SUPFAM" id="SSF53335">
    <property type="entry name" value="S-adenosyl-L-methionine-dependent methyltransferases"/>
    <property type="match status" value="1"/>
</dbReference>
<dbReference type="Pfam" id="PF02353">
    <property type="entry name" value="CMAS"/>
    <property type="match status" value="1"/>
</dbReference>